<dbReference type="Proteomes" id="UP001456524">
    <property type="component" value="Unassembled WGS sequence"/>
</dbReference>
<dbReference type="SUPFAM" id="SSF81383">
    <property type="entry name" value="F-box domain"/>
    <property type="match status" value="1"/>
</dbReference>
<protein>
    <recommendedName>
        <fullName evidence="4">F-box domain-containing protein</fullName>
    </recommendedName>
</protein>
<evidence type="ECO:0008006" key="4">
    <source>
        <dbReference type="Google" id="ProtNLM"/>
    </source>
</evidence>
<feature type="region of interest" description="Disordered" evidence="1">
    <location>
        <begin position="139"/>
        <end position="161"/>
    </location>
</feature>
<keyword evidence="3" id="KW-1185">Reference proteome</keyword>
<gene>
    <name evidence="2" type="ORF">IWX90DRAFT_429614</name>
</gene>
<evidence type="ECO:0000313" key="2">
    <source>
        <dbReference type="EMBL" id="KAK8169329.1"/>
    </source>
</evidence>
<organism evidence="2 3">
    <name type="scientific">Phyllosticta citrichinensis</name>
    <dbReference type="NCBI Taxonomy" id="1130410"/>
    <lineage>
        <taxon>Eukaryota</taxon>
        <taxon>Fungi</taxon>
        <taxon>Dikarya</taxon>
        <taxon>Ascomycota</taxon>
        <taxon>Pezizomycotina</taxon>
        <taxon>Dothideomycetes</taxon>
        <taxon>Dothideomycetes incertae sedis</taxon>
        <taxon>Botryosphaeriales</taxon>
        <taxon>Phyllostictaceae</taxon>
        <taxon>Phyllosticta</taxon>
    </lineage>
</organism>
<proteinExistence type="predicted"/>
<feature type="compositionally biased region" description="Basic residues" evidence="1">
    <location>
        <begin position="139"/>
        <end position="154"/>
    </location>
</feature>
<name>A0ABR1XVG1_9PEZI</name>
<evidence type="ECO:0000256" key="1">
    <source>
        <dbReference type="SAM" id="MobiDB-lite"/>
    </source>
</evidence>
<dbReference type="EMBL" id="JBBWUH010000004">
    <property type="protein sequence ID" value="KAK8169329.1"/>
    <property type="molecule type" value="Genomic_DNA"/>
</dbReference>
<sequence length="161" mass="18164">MRRTQHACPWQESPRTFLSSAQSTALLPTSTQRLISVSPIFFARRPMPIRPRSMRSEVDNTPSTKALVTITQAMASTTNANGSLGALPGELQNKIFQYLDGKSHLSLGATNHYFRRVADLTKTEKVHLSLANALARSKAMHRRHRREATRRFRARSSYEEA</sequence>
<evidence type="ECO:0000313" key="3">
    <source>
        <dbReference type="Proteomes" id="UP001456524"/>
    </source>
</evidence>
<accession>A0ABR1XVG1</accession>
<dbReference type="CDD" id="cd09917">
    <property type="entry name" value="F-box_SF"/>
    <property type="match status" value="1"/>
</dbReference>
<reference evidence="2 3" key="1">
    <citation type="journal article" date="2022" name="G3 (Bethesda)">
        <title>Enemy or ally: a genomic approach to elucidate the lifestyle of Phyllosticta citrichinaensis.</title>
        <authorList>
            <person name="Buijs V.A."/>
            <person name="Groenewald J.Z."/>
            <person name="Haridas S."/>
            <person name="LaButti K.M."/>
            <person name="Lipzen A."/>
            <person name="Martin F.M."/>
            <person name="Barry K."/>
            <person name="Grigoriev I.V."/>
            <person name="Crous P.W."/>
            <person name="Seidl M.F."/>
        </authorList>
    </citation>
    <scope>NUCLEOTIDE SEQUENCE [LARGE SCALE GENOMIC DNA]</scope>
    <source>
        <strain evidence="2 3">CBS 129764</strain>
    </source>
</reference>
<dbReference type="InterPro" id="IPR036047">
    <property type="entry name" value="F-box-like_dom_sf"/>
</dbReference>
<comment type="caution">
    <text evidence="2">The sequence shown here is derived from an EMBL/GenBank/DDBJ whole genome shotgun (WGS) entry which is preliminary data.</text>
</comment>